<dbReference type="Gene3D" id="3.40.1190.10">
    <property type="entry name" value="Mur-like, catalytic domain"/>
    <property type="match status" value="1"/>
</dbReference>
<dbReference type="GO" id="GO:0009252">
    <property type="term" value="P:peptidoglycan biosynthetic process"/>
    <property type="evidence" value="ECO:0007669"/>
    <property type="project" value="UniProtKB-UniRule"/>
</dbReference>
<organism evidence="13 14">
    <name type="scientific">bacterium (Candidatus Gribaldobacteria) CG07_land_8_20_14_0_80_33_18</name>
    <dbReference type="NCBI Taxonomy" id="2014272"/>
    <lineage>
        <taxon>Bacteria</taxon>
        <taxon>Candidatus Gribaldobacteria</taxon>
    </lineage>
</organism>
<evidence type="ECO:0000256" key="6">
    <source>
        <dbReference type="ARBA" id="ARBA00022741"/>
    </source>
</evidence>
<evidence type="ECO:0000256" key="9">
    <source>
        <dbReference type="HAMAP-Rule" id="MF_00639"/>
    </source>
</evidence>
<dbReference type="InterPro" id="IPR005762">
    <property type="entry name" value="MurD"/>
</dbReference>
<feature type="domain" description="Mur ligase C-terminal" evidence="11">
    <location>
        <begin position="288"/>
        <end position="413"/>
    </location>
</feature>
<dbReference type="EMBL" id="PEWP01000032">
    <property type="protein sequence ID" value="PIU46768.1"/>
    <property type="molecule type" value="Genomic_DNA"/>
</dbReference>
<dbReference type="PROSITE" id="PS01011">
    <property type="entry name" value="FOLYLPOLYGLU_SYNT_1"/>
    <property type="match status" value="1"/>
</dbReference>
<accession>A0A2M6Z2X5</accession>
<comment type="pathway">
    <text evidence="2 9 10">Cell wall biogenesis; peptidoglycan biosynthesis.</text>
</comment>
<evidence type="ECO:0000313" key="13">
    <source>
        <dbReference type="EMBL" id="PIU46768.1"/>
    </source>
</evidence>
<dbReference type="EC" id="6.3.2.9" evidence="9 10"/>
<comment type="function">
    <text evidence="9 10">Cell wall formation. Catalyzes the addition of glutamate to the nucleotide precursor UDP-N-acetylmuramoyl-L-alanine (UMA).</text>
</comment>
<comment type="caution">
    <text evidence="13">The sequence shown here is derived from an EMBL/GenBank/DDBJ whole genome shotgun (WGS) entry which is preliminary data.</text>
</comment>
<feature type="binding site" evidence="9">
    <location>
        <begin position="113"/>
        <end position="119"/>
    </location>
    <ligand>
        <name>ATP</name>
        <dbReference type="ChEBI" id="CHEBI:30616"/>
    </ligand>
</feature>
<dbReference type="InterPro" id="IPR018109">
    <property type="entry name" value="Folylpolyglutamate_synth_CS"/>
</dbReference>
<keyword evidence="6 9" id="KW-0547">Nucleotide-binding</keyword>
<dbReference type="SUPFAM" id="SSF53623">
    <property type="entry name" value="MurD-like peptide ligases, catalytic domain"/>
    <property type="match status" value="1"/>
</dbReference>
<evidence type="ECO:0000256" key="5">
    <source>
        <dbReference type="ARBA" id="ARBA00022618"/>
    </source>
</evidence>
<proteinExistence type="inferred from homology"/>
<dbReference type="Gene3D" id="3.90.190.20">
    <property type="entry name" value="Mur ligase, C-terminal domain"/>
    <property type="match status" value="1"/>
</dbReference>
<keyword evidence="3 9" id="KW-0963">Cytoplasm</keyword>
<dbReference type="InterPro" id="IPR013221">
    <property type="entry name" value="Mur_ligase_cen"/>
</dbReference>
<dbReference type="GO" id="GO:0051301">
    <property type="term" value="P:cell division"/>
    <property type="evidence" value="ECO:0007669"/>
    <property type="project" value="UniProtKB-KW"/>
</dbReference>
<comment type="catalytic activity">
    <reaction evidence="9 10">
        <text>UDP-N-acetyl-alpha-D-muramoyl-L-alanine + D-glutamate + ATP = UDP-N-acetyl-alpha-D-muramoyl-L-alanyl-D-glutamate + ADP + phosphate + H(+)</text>
        <dbReference type="Rhea" id="RHEA:16429"/>
        <dbReference type="ChEBI" id="CHEBI:15378"/>
        <dbReference type="ChEBI" id="CHEBI:29986"/>
        <dbReference type="ChEBI" id="CHEBI:30616"/>
        <dbReference type="ChEBI" id="CHEBI:43474"/>
        <dbReference type="ChEBI" id="CHEBI:83898"/>
        <dbReference type="ChEBI" id="CHEBI:83900"/>
        <dbReference type="ChEBI" id="CHEBI:456216"/>
        <dbReference type="EC" id="6.3.2.9"/>
    </reaction>
</comment>
<dbReference type="GO" id="GO:0004326">
    <property type="term" value="F:tetrahydrofolylpolyglutamate synthase activity"/>
    <property type="evidence" value="ECO:0007669"/>
    <property type="project" value="InterPro"/>
</dbReference>
<dbReference type="InterPro" id="IPR036615">
    <property type="entry name" value="Mur_ligase_C_dom_sf"/>
</dbReference>
<keyword evidence="9 10" id="KW-0573">Peptidoglycan synthesis</keyword>
<dbReference type="SUPFAM" id="SSF53244">
    <property type="entry name" value="MurD-like peptide ligases, peptide-binding domain"/>
    <property type="match status" value="1"/>
</dbReference>
<keyword evidence="4 9" id="KW-0436">Ligase</keyword>
<dbReference type="GO" id="GO:0008764">
    <property type="term" value="F:UDP-N-acetylmuramoylalanine-D-glutamate ligase activity"/>
    <property type="evidence" value="ECO:0007669"/>
    <property type="project" value="UniProtKB-UniRule"/>
</dbReference>
<dbReference type="Pfam" id="PF08245">
    <property type="entry name" value="Mur_ligase_M"/>
    <property type="match status" value="1"/>
</dbReference>
<evidence type="ECO:0000256" key="10">
    <source>
        <dbReference type="RuleBase" id="RU003664"/>
    </source>
</evidence>
<evidence type="ECO:0000259" key="11">
    <source>
        <dbReference type="Pfam" id="PF02875"/>
    </source>
</evidence>
<name>A0A2M6Z2X5_9BACT</name>
<dbReference type="Proteomes" id="UP000228777">
    <property type="component" value="Unassembled WGS sequence"/>
</dbReference>
<dbReference type="AlphaFoldDB" id="A0A2M6Z2X5"/>
<feature type="domain" description="Mur ligase central" evidence="12">
    <location>
        <begin position="111"/>
        <end position="234"/>
    </location>
</feature>
<evidence type="ECO:0000256" key="2">
    <source>
        <dbReference type="ARBA" id="ARBA00004752"/>
    </source>
</evidence>
<evidence type="ECO:0000256" key="8">
    <source>
        <dbReference type="ARBA" id="ARBA00023306"/>
    </source>
</evidence>
<dbReference type="NCBIfam" id="TIGR01087">
    <property type="entry name" value="murD"/>
    <property type="match status" value="1"/>
</dbReference>
<comment type="subcellular location">
    <subcellularLocation>
        <location evidence="1 9 10">Cytoplasm</location>
    </subcellularLocation>
</comment>
<evidence type="ECO:0000259" key="12">
    <source>
        <dbReference type="Pfam" id="PF08245"/>
    </source>
</evidence>
<dbReference type="PANTHER" id="PTHR43692">
    <property type="entry name" value="UDP-N-ACETYLMURAMOYLALANINE--D-GLUTAMATE LIGASE"/>
    <property type="match status" value="1"/>
</dbReference>
<dbReference type="InterPro" id="IPR004101">
    <property type="entry name" value="Mur_ligase_C"/>
</dbReference>
<dbReference type="GO" id="GO:0005737">
    <property type="term" value="C:cytoplasm"/>
    <property type="evidence" value="ECO:0007669"/>
    <property type="project" value="UniProtKB-SubCell"/>
</dbReference>
<evidence type="ECO:0000256" key="3">
    <source>
        <dbReference type="ARBA" id="ARBA00022490"/>
    </source>
</evidence>
<dbReference type="InterPro" id="IPR036565">
    <property type="entry name" value="Mur-like_cat_sf"/>
</dbReference>
<evidence type="ECO:0000256" key="1">
    <source>
        <dbReference type="ARBA" id="ARBA00004496"/>
    </source>
</evidence>
<evidence type="ECO:0000256" key="7">
    <source>
        <dbReference type="ARBA" id="ARBA00022840"/>
    </source>
</evidence>
<keyword evidence="9 10" id="KW-0961">Cell wall biogenesis/degradation</keyword>
<sequence>MKLIELKNKKILILGFGEEGRDTFLALHKLFPKKVIGIADQKEFSIFNFQFSNTKRHLGKNYLKSLKNYDVIIKSPGIPRTILKPYLKKNIRVTSQTEIFFQNCPGTIIGVTGTKGKGTTSSLIYHILKKAGLKTHLVGNIGKPVFLKLLKAKKDDIFIYELSSHQLQDLKISPRIAVFLNIYPAHLDYYKNFNEYKRAKENIALHQTKNDFFIYNSDQKILCELAKKTKAKKIPIPANYEFLANIRIPLIGKFNLKNVMAAMVVAKLLGIKNKDIIKAIKTFKPLAHRLEFTGKYKGIKFYNDSLATIPQAVEAALEALGRKVKTLILGGEKVKGFDFSSLAKKILRQKIKTLIFLDRNPKNPIDTAKQISQIFEIRSRKIIPRMFFVSSMKEAVKLAFQTAKKEEICLLSPGSPSFNLFKNYKERGDLFKKYVKHFGAKL</sequence>
<comment type="similarity">
    <text evidence="9">Belongs to the MurCDEF family.</text>
</comment>
<protein>
    <recommendedName>
        <fullName evidence="9 10">UDP-N-acetylmuramoylalanine--D-glutamate ligase</fullName>
        <ecNumber evidence="9 10">6.3.2.9</ecNumber>
    </recommendedName>
    <alternativeName>
        <fullName evidence="9">D-glutamic acid-adding enzyme</fullName>
    </alternativeName>
    <alternativeName>
        <fullName evidence="9">UDP-N-acetylmuramoyl-L-alanyl-D-glutamate synthetase</fullName>
    </alternativeName>
</protein>
<keyword evidence="9 10" id="KW-0133">Cell shape</keyword>
<evidence type="ECO:0000256" key="4">
    <source>
        <dbReference type="ARBA" id="ARBA00022598"/>
    </source>
</evidence>
<dbReference type="GO" id="GO:0008360">
    <property type="term" value="P:regulation of cell shape"/>
    <property type="evidence" value="ECO:0007669"/>
    <property type="project" value="UniProtKB-KW"/>
</dbReference>
<dbReference type="GO" id="GO:0071555">
    <property type="term" value="P:cell wall organization"/>
    <property type="evidence" value="ECO:0007669"/>
    <property type="project" value="UniProtKB-KW"/>
</dbReference>
<dbReference type="Pfam" id="PF02875">
    <property type="entry name" value="Mur_ligase_C"/>
    <property type="match status" value="1"/>
</dbReference>
<keyword evidence="5 9" id="KW-0132">Cell division</keyword>
<dbReference type="Gene3D" id="3.40.50.720">
    <property type="entry name" value="NAD(P)-binding Rossmann-like Domain"/>
    <property type="match status" value="1"/>
</dbReference>
<dbReference type="GO" id="GO:0005524">
    <property type="term" value="F:ATP binding"/>
    <property type="evidence" value="ECO:0007669"/>
    <property type="project" value="UniProtKB-UniRule"/>
</dbReference>
<dbReference type="PANTHER" id="PTHR43692:SF1">
    <property type="entry name" value="UDP-N-ACETYLMURAMOYLALANINE--D-GLUTAMATE LIGASE"/>
    <property type="match status" value="1"/>
</dbReference>
<reference evidence="14" key="1">
    <citation type="submission" date="2017-09" db="EMBL/GenBank/DDBJ databases">
        <title>Depth-based differentiation of microbial function through sediment-hosted aquifers and enrichment of novel symbionts in the deep terrestrial subsurface.</title>
        <authorList>
            <person name="Probst A.J."/>
            <person name="Ladd B."/>
            <person name="Jarett J.K."/>
            <person name="Geller-Mcgrath D.E."/>
            <person name="Sieber C.M.K."/>
            <person name="Emerson J.B."/>
            <person name="Anantharaman K."/>
            <person name="Thomas B.C."/>
            <person name="Malmstrom R."/>
            <person name="Stieglmeier M."/>
            <person name="Klingl A."/>
            <person name="Woyke T."/>
            <person name="Ryan C.M."/>
            <person name="Banfield J.F."/>
        </authorList>
    </citation>
    <scope>NUCLEOTIDE SEQUENCE [LARGE SCALE GENOMIC DNA]</scope>
</reference>
<gene>
    <name evidence="9 13" type="primary">murD</name>
    <name evidence="13" type="ORF">COS93_01625</name>
</gene>
<evidence type="ECO:0000313" key="14">
    <source>
        <dbReference type="Proteomes" id="UP000228777"/>
    </source>
</evidence>
<keyword evidence="7 9" id="KW-0067">ATP-binding</keyword>
<dbReference type="UniPathway" id="UPA00219"/>
<dbReference type="HAMAP" id="MF_00639">
    <property type="entry name" value="MurD"/>
    <property type="match status" value="1"/>
</dbReference>
<keyword evidence="8 9" id="KW-0131">Cell cycle</keyword>